<feature type="domain" description="ATPase AAA-type core" evidence="1">
    <location>
        <begin position="389"/>
        <end position="459"/>
    </location>
</feature>
<dbReference type="PANTHER" id="PTHR43581:SF4">
    <property type="entry name" value="ATP_GTP PHOSPHATASE"/>
    <property type="match status" value="1"/>
</dbReference>
<proteinExistence type="predicted"/>
<dbReference type="RefSeq" id="WP_021557103.1">
    <property type="nucleotide sequence ID" value="NZ_AP022540.1"/>
</dbReference>
<dbReference type="EMBL" id="AP023197">
    <property type="protein sequence ID" value="BCG35916.1"/>
    <property type="molecule type" value="Genomic_DNA"/>
</dbReference>
<evidence type="ECO:0000313" key="3">
    <source>
        <dbReference type="Proteomes" id="UP000509260"/>
    </source>
</evidence>
<dbReference type="PANTHER" id="PTHR43581">
    <property type="entry name" value="ATP/GTP PHOSPHATASE"/>
    <property type="match status" value="1"/>
</dbReference>
<evidence type="ECO:0000259" key="1">
    <source>
        <dbReference type="Pfam" id="PF13304"/>
    </source>
</evidence>
<dbReference type="Proteomes" id="UP000509260">
    <property type="component" value="Chromosome"/>
</dbReference>
<sequence>MRYVENMKILVTAPSRKNHPKNNVLYDFILQQDDWNDFSFITKYHLYITTKLTGLDEIEYAGVVKIIKKDQSEADYYMVEEGEFSYLSDEFCSVGQSLDYYGRLSELGSEICEGILTSLRDINMFDYVSEGFKNERAWERSIMRDLNNDDDIFILPKFIIKNQFSAIPSIDMKFSFMYSGMINTLSFDFDSIQYGYFESEKLPCRMSVIVGRNGCGKSTTLARLSRVAYSSTQDRKKEQIAKIGEILPEGLGFPKIINLSYSAFDSFQIPGCTFKEKKQLRQDILDGKGRYIYCGVRDVGAELDYVLANVDENNMDIEFITLDRQERTILKPLEVLSEEFYGVLIKIHKDSDKWNLFNKVMMKLREEVSLSEIIDEIFKDDFILKSKEYFHRLSTGHKFVLHSMAHILLYIEKRCLVLFDEPETHLHPPLLAVLMSALRIVLNEVDAFAIVATHSPVVVQETLSKNVNVITRNGEFTDFQRPEIETFGENIGAITSSVFSLTTQITDYHDELDKLIIEYKNNNNPLDDIEKCFDTGLSTQARSYVISKLAVKG</sequence>
<dbReference type="AlphaFoldDB" id="A0ABC8DVK8"/>
<dbReference type="Gene3D" id="3.40.50.300">
    <property type="entry name" value="P-loop containing nucleotide triphosphate hydrolases"/>
    <property type="match status" value="1"/>
</dbReference>
<organism evidence="2 3">
    <name type="scientific">Escherichia coli</name>
    <dbReference type="NCBI Taxonomy" id="562"/>
    <lineage>
        <taxon>Bacteria</taxon>
        <taxon>Pseudomonadati</taxon>
        <taxon>Pseudomonadota</taxon>
        <taxon>Gammaproteobacteria</taxon>
        <taxon>Enterobacterales</taxon>
        <taxon>Enterobacteriaceae</taxon>
        <taxon>Escherichia</taxon>
    </lineage>
</organism>
<dbReference type="Pfam" id="PF13304">
    <property type="entry name" value="AAA_21"/>
    <property type="match status" value="1"/>
</dbReference>
<dbReference type="InterPro" id="IPR051396">
    <property type="entry name" value="Bact_Antivir_Def_Nuclease"/>
</dbReference>
<reference evidence="2 3" key="1">
    <citation type="submission" date="2020-06" db="EMBL/GenBank/DDBJ databases">
        <title>Whole-genome sequencing of blaNDM-5 positive Escherichia coli isolated from a Japanese patient with no history of travel abroad.</title>
        <authorList>
            <person name="Ito Y."/>
            <person name="Aoki K."/>
            <person name="Nakayama N."/>
            <person name="Ohtsuka M."/>
            <person name="Ota M."/>
            <person name="Kaneko N."/>
            <person name="Yoshida M."/>
            <person name="Ishii Y."/>
            <person name="Tateda K."/>
            <person name="Matsuse H."/>
        </authorList>
    </citation>
    <scope>NUCLEOTIDE SEQUENCE [LARGE SCALE GENOMIC DNA]</scope>
    <source>
        <strain evidence="2 3">TUM18780</strain>
    </source>
</reference>
<gene>
    <name evidence="2" type="ORF">TUM18780_10780</name>
</gene>
<dbReference type="InterPro" id="IPR003959">
    <property type="entry name" value="ATPase_AAA_core"/>
</dbReference>
<protein>
    <recommendedName>
        <fullName evidence="1">ATPase AAA-type core domain-containing protein</fullName>
    </recommendedName>
</protein>
<evidence type="ECO:0000313" key="2">
    <source>
        <dbReference type="EMBL" id="BCG35916.1"/>
    </source>
</evidence>
<dbReference type="SUPFAM" id="SSF52540">
    <property type="entry name" value="P-loop containing nucleoside triphosphate hydrolases"/>
    <property type="match status" value="1"/>
</dbReference>
<dbReference type="InterPro" id="IPR027417">
    <property type="entry name" value="P-loop_NTPase"/>
</dbReference>
<name>A0ABC8DVK8_ECOLX</name>
<accession>A0ABC8DVK8</accession>